<sequence length="37" mass="3977">MTAELLDAAQRTQGSLSAFAEQLGVAPSKLSEWRKGK</sequence>
<name>A0ABN0GAB2_9BURK</name>
<reference evidence="2" key="1">
    <citation type="journal article" date="2012" name="J. Bacteriol.">
        <title>Revised Genome Sequence of Burkholderia thailandensis MSMB43 with Improved Annotation.</title>
        <authorList>
            <person name="Zhuo Y."/>
            <person name="Liu L."/>
            <person name="Wang Q."/>
            <person name="Liu X."/>
            <person name="Ren B."/>
            <person name="Liu M."/>
            <person name="Ni P."/>
            <person name="Cheng Y.Q."/>
            <person name="Zhang L."/>
        </authorList>
    </citation>
    <scope>NUCLEOTIDE SEQUENCE [LARGE SCALE GENOMIC DNA]</scope>
    <source>
        <strain evidence="2">MSMB43</strain>
    </source>
</reference>
<evidence type="ECO:0000313" key="2">
    <source>
        <dbReference type="Proteomes" id="UP000004682"/>
    </source>
</evidence>
<accession>A0ABN0GAB2</accession>
<dbReference type="Proteomes" id="UP000004682">
    <property type="component" value="Unassembled WGS sequence"/>
</dbReference>
<organism evidence="1 2">
    <name type="scientific">Burkholderia humptydooensis MSMB43</name>
    <dbReference type="NCBI Taxonomy" id="441157"/>
    <lineage>
        <taxon>Bacteria</taxon>
        <taxon>Pseudomonadati</taxon>
        <taxon>Pseudomonadota</taxon>
        <taxon>Betaproteobacteria</taxon>
        <taxon>Burkholderiales</taxon>
        <taxon>Burkholderiaceae</taxon>
        <taxon>Burkholderia</taxon>
        <taxon>pseudomallei group</taxon>
    </lineage>
</organism>
<protein>
    <recommendedName>
        <fullName evidence="3">Helix-turn-helix domain-containing protein</fullName>
    </recommendedName>
</protein>
<keyword evidence="2" id="KW-1185">Reference proteome</keyword>
<dbReference type="EMBL" id="JH692061">
    <property type="protein sequence ID" value="EIP89250.1"/>
    <property type="molecule type" value="Genomic_DNA"/>
</dbReference>
<gene>
    <name evidence="1" type="ORF">A33K_12829</name>
</gene>
<evidence type="ECO:0008006" key="3">
    <source>
        <dbReference type="Google" id="ProtNLM"/>
    </source>
</evidence>
<evidence type="ECO:0000313" key="1">
    <source>
        <dbReference type="EMBL" id="EIP89250.1"/>
    </source>
</evidence>
<proteinExistence type="predicted"/>